<dbReference type="Proteomes" id="UP000011115">
    <property type="component" value="Unassembled WGS sequence"/>
</dbReference>
<feature type="region of interest" description="Disordered" evidence="1">
    <location>
        <begin position="1"/>
        <end position="24"/>
    </location>
</feature>
<dbReference type="InParanoid" id="M1DQQ8"/>
<reference evidence="3" key="1">
    <citation type="journal article" date="2011" name="Nature">
        <title>Genome sequence and analysis of the tuber crop potato.</title>
        <authorList>
            <consortium name="The Potato Genome Sequencing Consortium"/>
        </authorList>
    </citation>
    <scope>NUCLEOTIDE SEQUENCE [LARGE SCALE GENOMIC DNA]</scope>
    <source>
        <strain evidence="3">cv. DM1-3 516 R44</strain>
    </source>
</reference>
<evidence type="ECO:0000256" key="1">
    <source>
        <dbReference type="SAM" id="MobiDB-lite"/>
    </source>
</evidence>
<reference evidence="2" key="2">
    <citation type="submission" date="2015-06" db="UniProtKB">
        <authorList>
            <consortium name="EnsemblPlants"/>
        </authorList>
    </citation>
    <scope>IDENTIFICATION</scope>
    <source>
        <strain evidence="2">DM1-3 516 R44</strain>
    </source>
</reference>
<dbReference type="EnsemblPlants" id="PGSC0003DMT400092869">
    <property type="protein sequence ID" value="PGSC0003DMT400092869"/>
    <property type="gene ID" value="PGSC0003DMG400042440"/>
</dbReference>
<keyword evidence="3" id="KW-1185">Reference proteome</keyword>
<name>M1DQQ8_SOLTU</name>
<feature type="compositionally biased region" description="Acidic residues" evidence="1">
    <location>
        <begin position="9"/>
        <end position="24"/>
    </location>
</feature>
<dbReference type="Gramene" id="PGSC0003DMT400092869">
    <property type="protein sequence ID" value="PGSC0003DMT400092869"/>
    <property type="gene ID" value="PGSC0003DMG400042440"/>
</dbReference>
<sequence length="95" mass="11289">MSTTRFVCDDEDIYEEGEEEEEEEEMVDYCFAIAARNADISRRHQRNNKTKHGRKHSWDGKVIEEFVPRHLPMRLVKQNHMIVSTTLTRPNKAKK</sequence>
<evidence type="ECO:0000313" key="2">
    <source>
        <dbReference type="EnsemblPlants" id="PGSC0003DMT400092869"/>
    </source>
</evidence>
<proteinExistence type="predicted"/>
<dbReference type="HOGENOM" id="CLU_165091_0_0_1"/>
<dbReference type="AlphaFoldDB" id="M1DQQ8"/>
<organism evidence="2 3">
    <name type="scientific">Solanum tuberosum</name>
    <name type="common">Potato</name>
    <dbReference type="NCBI Taxonomy" id="4113"/>
    <lineage>
        <taxon>Eukaryota</taxon>
        <taxon>Viridiplantae</taxon>
        <taxon>Streptophyta</taxon>
        <taxon>Embryophyta</taxon>
        <taxon>Tracheophyta</taxon>
        <taxon>Spermatophyta</taxon>
        <taxon>Magnoliopsida</taxon>
        <taxon>eudicotyledons</taxon>
        <taxon>Gunneridae</taxon>
        <taxon>Pentapetalae</taxon>
        <taxon>asterids</taxon>
        <taxon>lamiids</taxon>
        <taxon>Solanales</taxon>
        <taxon>Solanaceae</taxon>
        <taxon>Solanoideae</taxon>
        <taxon>Solaneae</taxon>
        <taxon>Solanum</taxon>
    </lineage>
</organism>
<evidence type="ECO:0000313" key="3">
    <source>
        <dbReference type="Proteomes" id="UP000011115"/>
    </source>
</evidence>
<dbReference type="PaxDb" id="4113-PGSC0003DMT400092869"/>
<accession>M1DQQ8</accession>
<protein>
    <submittedName>
        <fullName evidence="2">NB-ARC domain containing protein</fullName>
    </submittedName>
</protein>